<sequence length="304" mass="33894">MSLIPLPESLIPFLDPYLPNIKVTTTNNGSLKRPFVTLTYAQSLDSKIAAQPGTQTKLSHLETKTMTHYLRSKHDAILVGIGTILADDPKLNCRYIFESVKPNEQMISHQIRPVVIDPHGKWQYHQSQLCQICQPSTTTTTTTKKKKKNSESSPVSVPVPAGLAPFIIIDESTIPNIESEKMVIKQGGKYIKLPLLLSTTTKTKISDNWREILQKLYQLGLKSIMIEGGAKIINDLLSINNSTDDDDDDDGQKLIDSVIITIAPVFLGCNGVTVHPYHNVLLKDINWWTGIQDSIIAARIDYHQ</sequence>
<evidence type="ECO:0000259" key="14">
    <source>
        <dbReference type="Pfam" id="PF01872"/>
    </source>
</evidence>
<evidence type="ECO:0000256" key="12">
    <source>
        <dbReference type="ARBA" id="ARBA00049020"/>
    </source>
</evidence>
<feature type="region of interest" description="Disordered" evidence="13">
    <location>
        <begin position="137"/>
        <end position="156"/>
    </location>
</feature>
<evidence type="ECO:0000313" key="16">
    <source>
        <dbReference type="EMBL" id="AOW26896.1"/>
    </source>
</evidence>
<gene>
    <name evidence="15" type="primary">RIB7</name>
    <name evidence="16" type="ordered locus">CAALFM_C112810WA</name>
    <name evidence="15" type="ordered locus">orf19.13697</name>
</gene>
<reference evidence="16 17" key="1">
    <citation type="journal article" date="2004" name="Proc. Natl. Acad. Sci. U.S.A.">
        <title>The diploid genome sequence of Candida albicans.</title>
        <authorList>
            <person name="Jones T."/>
            <person name="Federspiel N.A."/>
            <person name="Chibana H."/>
            <person name="Dungan J."/>
            <person name="Kalman S."/>
            <person name="Magee B.B."/>
            <person name="Newport G."/>
            <person name="Thorstenson Y.R."/>
            <person name="Agabian N."/>
            <person name="Magee P.T."/>
            <person name="Davis R.W."/>
            <person name="Scherer S."/>
        </authorList>
    </citation>
    <scope>NUCLEOTIDE SEQUENCE [LARGE SCALE GENOMIC DNA]</scope>
    <source>
        <strain evidence="17">SC5314 / ATCC MYA-2876</strain>
    </source>
</reference>
<comment type="catalytic activity">
    <reaction evidence="11">
        <text>2,5-diamino-6-(1-D-ribitylamino)pyrimidin-4(3H)-one 5'-phosphate + NAD(+) = 2,5-diamino-6-(1-D-ribosylamino)pyrimidin-4(3H)-one 5'-phosphate + NADH + H(+)</text>
        <dbReference type="Rhea" id="RHEA:27274"/>
        <dbReference type="ChEBI" id="CHEBI:15378"/>
        <dbReference type="ChEBI" id="CHEBI:57540"/>
        <dbReference type="ChEBI" id="CHEBI:57945"/>
        <dbReference type="ChEBI" id="CHEBI:58890"/>
        <dbReference type="ChEBI" id="CHEBI:59545"/>
        <dbReference type="EC" id="1.1.1.302"/>
    </reaction>
</comment>
<dbReference type="EC" id="1.1.1.302" evidence="4"/>
<evidence type="ECO:0000256" key="6">
    <source>
        <dbReference type="ARBA" id="ARBA00022619"/>
    </source>
</evidence>
<evidence type="ECO:0000256" key="13">
    <source>
        <dbReference type="SAM" id="MobiDB-lite"/>
    </source>
</evidence>
<keyword evidence="6" id="KW-0686">Riboflavin biosynthesis</keyword>
<dbReference type="PANTHER" id="PTHR38011:SF7">
    <property type="entry name" value="2,5-DIAMINO-6-RIBOSYLAMINO-4(3H)-PYRIMIDINONE 5'-PHOSPHATE REDUCTASE"/>
    <property type="match status" value="1"/>
</dbReference>
<dbReference type="InterPro" id="IPR050765">
    <property type="entry name" value="Riboflavin_Biosynth_HTPR"/>
</dbReference>
<comment type="pathway">
    <text evidence="2">Cofactor biosynthesis; riboflavin biosynthesis.</text>
</comment>
<evidence type="ECO:0000256" key="4">
    <source>
        <dbReference type="ARBA" id="ARBA00012851"/>
    </source>
</evidence>
<reference evidence="16 17" key="2">
    <citation type="journal article" date="2007" name="Genome Biol.">
        <title>Assembly of the Candida albicans genome into sixteen supercontigs aligned on the eight chromosomes.</title>
        <authorList>
            <person name="van het Hoog M."/>
            <person name="Rast T.J."/>
            <person name="Martchenko M."/>
            <person name="Grindle S."/>
            <person name="Dignard D."/>
            <person name="Hogues H."/>
            <person name="Cuomo C."/>
            <person name="Berriman M."/>
            <person name="Scherer S."/>
            <person name="Magee B.B."/>
            <person name="Whiteway M."/>
            <person name="Chibana H."/>
            <person name="Nantel A."/>
            <person name="Magee P.T."/>
        </authorList>
    </citation>
    <scope>GENOME REANNOTATION</scope>
    <source>
        <strain evidence="17">SC5314 / ATCC MYA-2876</strain>
    </source>
</reference>
<protein>
    <recommendedName>
        <fullName evidence="5">2,5-diamino-6-ribosylamino-4(3H)-pyrimidinone 5'-phosphate reductase</fullName>
        <ecNumber evidence="4">1.1.1.302</ecNumber>
    </recommendedName>
    <alternativeName>
        <fullName evidence="10">2,5-diamino-6-(5-phospho-D-ribosylamino)pyrimidin-4(3H)-one reductase</fullName>
    </alternativeName>
    <alternativeName>
        <fullName evidence="9">2,5-diamino-6-ribitylamino-4(3H)-pyrimidinone 5'-phosphate synthase</fullName>
    </alternativeName>
</protein>
<organism evidence="16 17">
    <name type="scientific">Candida albicans (strain SC5314 / ATCC MYA-2876)</name>
    <name type="common">Yeast</name>
    <dbReference type="NCBI Taxonomy" id="237561"/>
    <lineage>
        <taxon>Eukaryota</taxon>
        <taxon>Fungi</taxon>
        <taxon>Dikarya</taxon>
        <taxon>Ascomycota</taxon>
        <taxon>Saccharomycotina</taxon>
        <taxon>Pichiomycetes</taxon>
        <taxon>Debaryomycetaceae</taxon>
        <taxon>Candida/Lodderomyces clade</taxon>
        <taxon>Candida</taxon>
    </lineage>
</organism>
<evidence type="ECO:0000256" key="2">
    <source>
        <dbReference type="ARBA" id="ARBA00005104"/>
    </source>
</evidence>
<evidence type="ECO:0000256" key="3">
    <source>
        <dbReference type="ARBA" id="ARBA00009723"/>
    </source>
</evidence>
<evidence type="ECO:0000313" key="17">
    <source>
        <dbReference type="Proteomes" id="UP000000559"/>
    </source>
</evidence>
<feature type="domain" description="Bacterial bifunctional deaminase-reductase C-terminal" evidence="14">
    <location>
        <begin position="34"/>
        <end position="291"/>
    </location>
</feature>
<dbReference type="Pfam" id="PF01872">
    <property type="entry name" value="RibD_C"/>
    <property type="match status" value="1"/>
</dbReference>
<evidence type="ECO:0000256" key="1">
    <source>
        <dbReference type="ARBA" id="ARBA00003555"/>
    </source>
</evidence>
<dbReference type="SUPFAM" id="SSF53597">
    <property type="entry name" value="Dihydrofolate reductase-like"/>
    <property type="match status" value="1"/>
</dbReference>
<dbReference type="CGD" id="CAL0000179348">
    <property type="gene designation" value="RIB7"/>
</dbReference>
<dbReference type="FunCoup" id="A0A1D8PFH0">
    <property type="interactions" value="127"/>
</dbReference>
<accession>A0A1D8PFH0</accession>
<dbReference type="OrthoDB" id="5432at2759"/>
<evidence type="ECO:0000256" key="7">
    <source>
        <dbReference type="ARBA" id="ARBA00022857"/>
    </source>
</evidence>
<dbReference type="Gene3D" id="3.40.430.10">
    <property type="entry name" value="Dihydrofolate Reductase, subunit A"/>
    <property type="match status" value="1"/>
</dbReference>
<dbReference type="KEGG" id="cal:CAALFM_C112810WA"/>
<dbReference type="InterPro" id="IPR024072">
    <property type="entry name" value="DHFR-like_dom_sf"/>
</dbReference>
<evidence type="ECO:0000256" key="9">
    <source>
        <dbReference type="ARBA" id="ARBA00030073"/>
    </source>
</evidence>
<name>A0A1D8PFH0_CANAL</name>
<evidence type="ECO:0000313" key="15">
    <source>
        <dbReference type="CGD" id="CAL0000179348"/>
    </source>
</evidence>
<evidence type="ECO:0000256" key="10">
    <source>
        <dbReference type="ARBA" id="ARBA00031630"/>
    </source>
</evidence>
<dbReference type="Proteomes" id="UP000000559">
    <property type="component" value="Chromosome 1"/>
</dbReference>
<dbReference type="GO" id="GO:0009231">
    <property type="term" value="P:riboflavin biosynthetic process"/>
    <property type="evidence" value="ECO:0000315"/>
    <property type="project" value="CGD"/>
</dbReference>
<dbReference type="SMR" id="A0A1D8PFH0"/>
<comment type="similarity">
    <text evidence="3">Belongs to the HTP reductase family.</text>
</comment>
<evidence type="ECO:0000256" key="8">
    <source>
        <dbReference type="ARBA" id="ARBA00023002"/>
    </source>
</evidence>
<comment type="catalytic activity">
    <reaction evidence="12">
        <text>2,5-diamino-6-(1-D-ribitylamino)pyrimidin-4(3H)-one 5'-phosphate + NADP(+) = 2,5-diamino-6-(1-D-ribosylamino)pyrimidin-4(3H)-one 5'-phosphate + NADPH + H(+)</text>
        <dbReference type="Rhea" id="RHEA:27278"/>
        <dbReference type="ChEBI" id="CHEBI:15378"/>
        <dbReference type="ChEBI" id="CHEBI:57783"/>
        <dbReference type="ChEBI" id="CHEBI:58349"/>
        <dbReference type="ChEBI" id="CHEBI:58890"/>
        <dbReference type="ChEBI" id="CHEBI:59545"/>
        <dbReference type="EC" id="1.1.1.302"/>
    </reaction>
</comment>
<comment type="function">
    <text evidence="1">Catalyzes an early step in riboflavin biosynthesis, the NADPH-dependent reduction of the ribose side chain of 2,5-diamino-6-ribosylamino-4(3H)-pyrimidinone 5'-phosphate, yielding 2,5-diamino-6-ribitylamino-4(3H)-pyrimidinone 5'-phosphate.</text>
</comment>
<dbReference type="InParanoid" id="A0A1D8PFH0"/>
<dbReference type="AlphaFoldDB" id="A0A1D8PFH0"/>
<dbReference type="eggNOG" id="ENOG502RZWZ">
    <property type="taxonomic scope" value="Eukaryota"/>
</dbReference>
<dbReference type="VEuPathDB" id="FungiDB:C1_12810W_A"/>
<keyword evidence="8" id="KW-0560">Oxidoreductase</keyword>
<dbReference type="RefSeq" id="XP_711559.2">
    <property type="nucleotide sequence ID" value="XM_706467.2"/>
</dbReference>
<dbReference type="EMBL" id="CP017623">
    <property type="protein sequence ID" value="AOW26896.1"/>
    <property type="molecule type" value="Genomic_DNA"/>
</dbReference>
<dbReference type="PANTHER" id="PTHR38011">
    <property type="entry name" value="DIHYDROFOLATE REDUCTASE FAMILY PROTEIN (AFU_ORTHOLOGUE AFUA_8G06820)"/>
    <property type="match status" value="1"/>
</dbReference>
<dbReference type="GeneID" id="3646827"/>
<dbReference type="GO" id="GO:0008703">
    <property type="term" value="F:5-amino-6-(5-phosphoribosylamino)uracil reductase activity"/>
    <property type="evidence" value="ECO:0007669"/>
    <property type="project" value="EnsemblFungi"/>
</dbReference>
<evidence type="ECO:0000256" key="11">
    <source>
        <dbReference type="ARBA" id="ARBA00047550"/>
    </source>
</evidence>
<keyword evidence="7" id="KW-0521">NADP</keyword>
<dbReference type="InterPro" id="IPR002734">
    <property type="entry name" value="RibDG_C"/>
</dbReference>
<proteinExistence type="inferred from homology"/>
<reference evidence="16 17" key="3">
    <citation type="journal article" date="2013" name="Genome Biol.">
        <title>Assembly of a phased diploid Candida albicans genome facilitates allele-specific measurements and provides a simple model for repeat and indel structure.</title>
        <authorList>
            <person name="Muzzey D."/>
            <person name="Schwartz K."/>
            <person name="Weissman J.S."/>
            <person name="Sherlock G."/>
        </authorList>
    </citation>
    <scope>NUCLEOTIDE SEQUENCE [LARGE SCALE GENOMIC DNA]</scope>
    <source>
        <strain evidence="17">SC5314 / ATCC MYA-2876</strain>
    </source>
</reference>
<keyword evidence="17" id="KW-1185">Reference proteome</keyword>
<dbReference type="STRING" id="237561.A0A1D8PFH0"/>
<evidence type="ECO:0000256" key="5">
    <source>
        <dbReference type="ARBA" id="ARBA00015035"/>
    </source>
</evidence>